<dbReference type="GO" id="GO:0008270">
    <property type="term" value="F:zinc ion binding"/>
    <property type="evidence" value="ECO:0007669"/>
    <property type="project" value="UniProtKB-KW"/>
</dbReference>
<evidence type="ECO:0000313" key="18">
    <source>
        <dbReference type="Proteomes" id="UP000261540"/>
    </source>
</evidence>
<feature type="compositionally biased region" description="Low complexity" evidence="13">
    <location>
        <begin position="2098"/>
        <end position="2119"/>
    </location>
</feature>
<dbReference type="InterPro" id="IPR036034">
    <property type="entry name" value="PDZ_sf"/>
</dbReference>
<feature type="region of interest" description="Disordered" evidence="13">
    <location>
        <begin position="2278"/>
        <end position="2357"/>
    </location>
</feature>
<dbReference type="SMART" id="SM00228">
    <property type="entry name" value="PDZ"/>
    <property type="match status" value="1"/>
</dbReference>
<dbReference type="GO" id="GO:0005544">
    <property type="term" value="F:calcium-dependent phospholipid binding"/>
    <property type="evidence" value="ECO:0007669"/>
    <property type="project" value="UniProtKB-KW"/>
</dbReference>
<sequence>MPKPSVYPKKKLPFGTPSAVSAVTALPDLTGVTMAYSTAALANSNAALRSSVAPVCRPHIPPPVPPKPSSLPAGLMFSHKPGEVIKPPVAPKPMVTQPALSNQSIAMTLPRPVAPPSTIDMTLNLSAPAECRLAAASPKSPLSPRYSNSLHETYVVITLPSEPSTPIEGISTQAPISSPGLPSPTKHTSYATPPLVPLALTQHTKSLEAASATATTSPETTKKSVTEKENGKAFYSGDAVDLRTLKINEKANQGVDLTAPELKQPCTDSNGRQMSTVHSTVVNLSPEALPSLTQSVVTSSITIVTYLAQSTTFAPLQLTTSKSFEPVAQIIYRPIDSKPKTTSTAECPINLSFGSPTSKETSKSPVQVIPPSIANGTPALLARIETGPDGAVDLTTSKPVQTMVTVSGSSKVVTAVREDDGKPVDLTAGRRAVCCDVVYKLPFTGSCTTQQVATTLPEDRFGYRDDHYQYDRSGPYGRSFGGMKPSMSDTNLAEAGMFFYKSKNSYDYNGTTEGAIDLTSGKTSSDVIMDYSKKGKSRYSSMTMPPFSQATVTPPVGTHFGVSSVLRSSNGVVYSSVAAPVPSTYAITTQPGSIFSTTYKDLSGMHASDTMPSLSTLQNQPLPRSYSFLSTTMTQQEEPICLETGVSKQGLPTTFSEGTPSVTTVQDSYTDGSLEAIAASLEALTSPGISAADESQQQQYQMEREFLEMEKMKQLRLAEEIEWERQEIHRFREQEQLIVQKELEELQTMKHQILFQQEEERQAHLMMQQETYAQQQLQLEQIHQLQQQLQQQLEEQKIRQMYPYGYDASEGTSPPTSSEQIPLDTQYTQGENGQYWPVKDDSTTSTTVTGLDLQQNATWYTVPSEGIAQYIPNVTASEVSHKDSEGPESLQIANKIPRAPWQYDDNSVDLSNRKIVDSGVQTDDEDGVDRAYTGRKKKNKKSVDSSVQTDDEDQDEWDIPTRNRRKSRSSKYADGEKGKQASKVSSIAIQTVAEISVQTDSSGAIKKPSVKAQMDTKIEIISAPEKTYTGGSMSCQTGMDGDKMSPPKDKRRPTPLEIDYNTHLKADSSLQVVPSPPKSPKVLYSPISPLSPSKNLEFGQYDKSGDASPQKVVVTESSKTPPSPRTLKVMQRSMSEPKSQSPTAEDRAASNFQYSEGYSGKSSQTSTPSGTQKKVKRTLPNPPSEEEANTGQTGYSTGSARRRLCRNTTMARAKILQDIDRELDLVERESSKLRKKQAELDEEEKEIDAKLRYLEMGINRRKDALLKEREKRERAYLQGVAEERDYMSDSEVSNIREGRGNGHGLERPRTAPQSEFNQFIPPQTQPDSQYAQQTDPYNQYQYAAQTQAPTQYPQQTLYQQQSLYHQQVSPYQTQSIYSSVPTLSYPQASHQQSQQQNYQHASQMLLMQQKPRQTTLSELEPKITTTYEVIRNQPIMIVPSSTDSTYTAHLGSKYGSLDLRIGMEERGSMASSPMSSISADSFYADIDHHTPRNYVLIDDITDLTKSSTGLSSSYGISDKDLTKADRLLRAAEVRRSAEMTDFLGPLQVTSRLHPYGKAEEESMEEPYELKLLKQQIKQEFRRGTEGLDPLTGLPHYYPTDSSYRHFPKTEKYSISRLTLEKQAAKQLPASVLYQKQAKHKKPLMDPKIGKFSGIQESRDLEPDYSSYLASSASSVSSLTSRARLIQDDITFGLRKNISEQQKYLGSTLGANLAQSLNLGQTLNLSPSMRSSLQDDTAYPSGSRSRPSSRPSSVYGLDLSLKRDLSSSSLRLKTESEPLDVSYTSSAVRNKPTSLPISQSRGRIPIVAQNSEEESPLSPVGQPMGMARASAGPLPPISADSRDQFGSSHSLPEVQQHMREESRTRGYDRDIAFIMDDLQGAMSDSEAYHLRREETDWFDKPREVRQEDGHVGERRQGPHRNQQGDVRGGKGVKPVQYPFPHARVKLQRDSKDHSVSGNGLGIRVVGGKEIPGNSGDIGAYIAKVLPGGAAEQTGRIVEGMQVLEWNGILLNGKTYEEVHGLVGQQCAEAEICVRLDLNMLSDPEHPQRLELPDQMKAGDRQRSPGVDPKQLAAELQKVSQQQAPSASMSASEKGLYAHSGTASAASSSVPSPGQPGSPSVSKKRHSSGKPTEAAKIASHPITGEIQLQINYDKQLGNLIIHVLQARNLAPRDNNGYSDPFVKVYLLPGRGQVMVVQNASAENKRRTKHAQKSLNPEWNQTVIYKNIHLEQLKKKTLEVTVWDYDKSSSNDFLGEVLIDLSNTGQLDNTPRWFPLKEQSENIDHGRPHSGPAGAQQSPKPSVIKSRSHGIFPDPSKDMQVPTIEKSHSSPGSSKSSSEGHLRSHGPSRSQSKSNVTQAQLEDAGVPMSAAEGAAHQLRLQPTRPGHRAPEVTVTTASSGSGFSGSGFNLDGDAGVASCCIQRISCFLNFTLCLSILFVCLFVYYLFIALGKTQVMGEIKIALKKEMKTEGEQLIVEILQCRNITYKFKSPDHLPDLYVKLYVVNVATQKRVIKKKTRVCRHDREPSFNETFRFSMNPAGHSLQLFLVSNGGKFMKKTLIGEAYIWLDKVDLRKRVVNWHKLLASSTQSQP</sequence>
<evidence type="ECO:0000256" key="7">
    <source>
        <dbReference type="ARBA" id="ARBA00023273"/>
    </source>
</evidence>
<feature type="domain" description="C2" evidence="15">
    <location>
        <begin position="2452"/>
        <end position="2577"/>
    </location>
</feature>
<evidence type="ECO:0000256" key="8">
    <source>
        <dbReference type="ARBA" id="ARBA00023302"/>
    </source>
</evidence>
<evidence type="ECO:0000256" key="13">
    <source>
        <dbReference type="SAM" id="MobiDB-lite"/>
    </source>
</evidence>
<reference evidence="17" key="2">
    <citation type="submission" date="2025-09" db="UniProtKB">
        <authorList>
            <consortium name="Ensembl"/>
        </authorList>
    </citation>
    <scope>IDENTIFICATION</scope>
</reference>
<feature type="compositionally biased region" description="Low complexity" evidence="13">
    <location>
        <begin position="207"/>
        <end position="219"/>
    </location>
</feature>
<evidence type="ECO:0000259" key="16">
    <source>
        <dbReference type="PROSITE" id="PS50106"/>
    </source>
</evidence>
<dbReference type="Gene3D" id="2.60.40.150">
    <property type="entry name" value="C2 domain"/>
    <property type="match status" value="2"/>
</dbReference>
<evidence type="ECO:0000256" key="4">
    <source>
        <dbReference type="ARBA" id="ARBA00022833"/>
    </source>
</evidence>
<feature type="region of interest" description="Disordered" evidence="13">
    <location>
        <begin position="1285"/>
        <end position="1310"/>
    </location>
</feature>
<protein>
    <recommendedName>
        <fullName evidence="10">Protein piccolo</fullName>
    </recommendedName>
    <alternativeName>
        <fullName evidence="11">Aczonin</fullName>
    </alternativeName>
</protein>
<dbReference type="InterPro" id="IPR001565">
    <property type="entry name" value="Synaptotagmin"/>
</dbReference>
<evidence type="ECO:0000256" key="5">
    <source>
        <dbReference type="ARBA" id="ARBA00022837"/>
    </source>
</evidence>
<dbReference type="PANTHER" id="PTHR14113">
    <property type="entry name" value="PICCOLO/BASSOON"/>
    <property type="match status" value="1"/>
</dbReference>
<evidence type="ECO:0000256" key="14">
    <source>
        <dbReference type="SAM" id="Phobius"/>
    </source>
</evidence>
<name>A0A3B3QQV8_9TELE</name>
<dbReference type="FunFam" id="2.60.40.150:FF:000149">
    <property type="entry name" value="Piccolo presynaptic cytomatrix protein"/>
    <property type="match status" value="1"/>
</dbReference>
<keyword evidence="3" id="KW-0863">Zinc-finger</keyword>
<feature type="compositionally biased region" description="Polar residues" evidence="13">
    <location>
        <begin position="1150"/>
        <end position="1172"/>
    </location>
</feature>
<feature type="region of interest" description="Disordered" evidence="13">
    <location>
        <begin position="2377"/>
        <end position="2396"/>
    </location>
</feature>
<feature type="region of interest" description="Disordered" evidence="13">
    <location>
        <begin position="879"/>
        <end position="984"/>
    </location>
</feature>
<dbReference type="InterPro" id="IPR000008">
    <property type="entry name" value="C2_dom"/>
</dbReference>
<feature type="region of interest" description="Disordered" evidence="13">
    <location>
        <begin position="2074"/>
        <end position="2136"/>
    </location>
</feature>
<feature type="coiled-coil region" evidence="12">
    <location>
        <begin position="1216"/>
        <end position="1253"/>
    </location>
</feature>
<keyword evidence="7" id="KW-0966">Cell projection</keyword>
<feature type="compositionally biased region" description="Low complexity" evidence="13">
    <location>
        <begin position="1739"/>
        <end position="1755"/>
    </location>
</feature>
<feature type="compositionally biased region" description="Polar residues" evidence="13">
    <location>
        <begin position="2344"/>
        <end position="2357"/>
    </location>
</feature>
<evidence type="ECO:0000256" key="9">
    <source>
        <dbReference type="ARBA" id="ARBA00034101"/>
    </source>
</evidence>
<comment type="subcellular location">
    <subcellularLocation>
        <location evidence="9">Presynaptic active zone</location>
    </subcellularLocation>
</comment>
<feature type="compositionally biased region" description="Basic and acidic residues" evidence="13">
    <location>
        <begin position="1294"/>
        <end position="1309"/>
    </location>
</feature>
<dbReference type="Gene3D" id="2.30.42.10">
    <property type="match status" value="1"/>
</dbReference>
<dbReference type="GO" id="GO:0035418">
    <property type="term" value="P:protein localization to synapse"/>
    <property type="evidence" value="ECO:0007669"/>
    <property type="project" value="TreeGrafter"/>
</dbReference>
<feature type="compositionally biased region" description="Low complexity" evidence="13">
    <location>
        <begin position="2078"/>
        <end position="2090"/>
    </location>
</feature>
<dbReference type="InterPro" id="IPR001478">
    <property type="entry name" value="PDZ"/>
</dbReference>
<feature type="compositionally biased region" description="Basic and acidic residues" evidence="13">
    <location>
        <begin position="1040"/>
        <end position="1066"/>
    </location>
</feature>
<dbReference type="InterPro" id="IPR052098">
    <property type="entry name" value="Presynaptic_Scaffold_Bsn/Pclo"/>
</dbReference>
<dbReference type="FunFam" id="2.60.40.150:FF:000137">
    <property type="entry name" value="Piccolo presynaptic cytomatrix protein"/>
    <property type="match status" value="1"/>
</dbReference>
<dbReference type="GO" id="GO:1904071">
    <property type="term" value="P:presynaptic active zone assembly"/>
    <property type="evidence" value="ECO:0007669"/>
    <property type="project" value="TreeGrafter"/>
</dbReference>
<keyword evidence="6" id="KW-0770">Synapse</keyword>
<feature type="region of interest" description="Disordered" evidence="13">
    <location>
        <begin position="1840"/>
        <end position="1863"/>
    </location>
</feature>
<keyword evidence="1" id="KW-0479">Metal-binding</keyword>
<dbReference type="Pfam" id="PF00168">
    <property type="entry name" value="C2"/>
    <property type="match status" value="2"/>
</dbReference>
<dbReference type="PRINTS" id="PR00399">
    <property type="entry name" value="SYNAPTOTAGMN"/>
</dbReference>
<dbReference type="GO" id="GO:0016020">
    <property type="term" value="C:membrane"/>
    <property type="evidence" value="ECO:0007669"/>
    <property type="project" value="InterPro"/>
</dbReference>
<evidence type="ECO:0000256" key="3">
    <source>
        <dbReference type="ARBA" id="ARBA00022771"/>
    </source>
</evidence>
<evidence type="ECO:0000313" key="17">
    <source>
        <dbReference type="Ensembl" id="ENSPKIP00000008244.1"/>
    </source>
</evidence>
<evidence type="ECO:0000259" key="15">
    <source>
        <dbReference type="PROSITE" id="PS50004"/>
    </source>
</evidence>
<dbReference type="GO" id="GO:0098978">
    <property type="term" value="C:glutamatergic synapse"/>
    <property type="evidence" value="ECO:0007669"/>
    <property type="project" value="TreeGrafter"/>
</dbReference>
<feature type="compositionally biased region" description="Polar residues" evidence="13">
    <location>
        <begin position="1189"/>
        <end position="1199"/>
    </location>
</feature>
<reference evidence="17" key="1">
    <citation type="submission" date="2025-08" db="UniProtKB">
        <authorList>
            <consortium name="Ensembl"/>
        </authorList>
    </citation>
    <scope>IDENTIFICATION</scope>
</reference>
<dbReference type="PROSITE" id="PS50004">
    <property type="entry name" value="C2"/>
    <property type="match status" value="2"/>
</dbReference>
<dbReference type="SMART" id="SM00239">
    <property type="entry name" value="C2"/>
    <property type="match status" value="2"/>
</dbReference>
<keyword evidence="14" id="KW-0812">Transmembrane</keyword>
<dbReference type="GO" id="GO:0098982">
    <property type="term" value="C:GABA-ergic synapse"/>
    <property type="evidence" value="ECO:0007669"/>
    <property type="project" value="TreeGrafter"/>
</dbReference>
<dbReference type="Proteomes" id="UP000261540">
    <property type="component" value="Unplaced"/>
</dbReference>
<feature type="region of interest" description="Disordered" evidence="13">
    <location>
        <begin position="1027"/>
        <end position="1204"/>
    </location>
</feature>
<feature type="compositionally biased region" description="Basic and acidic residues" evidence="13">
    <location>
        <begin position="220"/>
        <end position="229"/>
    </location>
</feature>
<dbReference type="Pfam" id="PF00595">
    <property type="entry name" value="PDZ"/>
    <property type="match status" value="1"/>
</dbReference>
<feature type="domain" description="C2" evidence="15">
    <location>
        <begin position="2140"/>
        <end position="2271"/>
    </location>
</feature>
<feature type="compositionally biased region" description="Low complexity" evidence="13">
    <location>
        <begin position="2326"/>
        <end position="2336"/>
    </location>
</feature>
<dbReference type="Ensembl" id="ENSPKIT00000032318.1">
    <property type="protein sequence ID" value="ENSPKIP00000008244.1"/>
    <property type="gene ID" value="ENSPKIG00000023724.1"/>
</dbReference>
<dbReference type="GO" id="GO:0030424">
    <property type="term" value="C:axon"/>
    <property type="evidence" value="ECO:0007669"/>
    <property type="project" value="TreeGrafter"/>
</dbReference>
<dbReference type="InterPro" id="IPR035892">
    <property type="entry name" value="C2_domain_sf"/>
</dbReference>
<keyword evidence="14" id="KW-1133">Transmembrane helix</keyword>
<keyword evidence="12" id="KW-0175">Coiled coil</keyword>
<evidence type="ECO:0000256" key="12">
    <source>
        <dbReference type="SAM" id="Coils"/>
    </source>
</evidence>
<accession>A0A3B3QQV8</accession>
<dbReference type="SUPFAM" id="SSF49562">
    <property type="entry name" value="C2 domain (Calcium/lipid-binding domain, CaLB)"/>
    <property type="match status" value="2"/>
</dbReference>
<dbReference type="SUPFAM" id="SSF50156">
    <property type="entry name" value="PDZ domain-like"/>
    <property type="match status" value="1"/>
</dbReference>
<keyword evidence="5" id="KW-0106">Calcium</keyword>
<proteinExistence type="predicted"/>
<keyword evidence="14" id="KW-0472">Membrane</keyword>
<feature type="transmembrane region" description="Helical" evidence="14">
    <location>
        <begin position="2424"/>
        <end position="2447"/>
    </location>
</feature>
<keyword evidence="4" id="KW-0862">Zinc</keyword>
<evidence type="ECO:0000256" key="10">
    <source>
        <dbReference type="ARBA" id="ARBA00070121"/>
    </source>
</evidence>
<dbReference type="PROSITE" id="PS50106">
    <property type="entry name" value="PDZ"/>
    <property type="match status" value="1"/>
</dbReference>
<feature type="coiled-coil region" evidence="12">
    <location>
        <begin position="739"/>
        <end position="799"/>
    </location>
</feature>
<evidence type="ECO:0000256" key="2">
    <source>
        <dbReference type="ARBA" id="ARBA00022737"/>
    </source>
</evidence>
<feature type="compositionally biased region" description="Acidic residues" evidence="13">
    <location>
        <begin position="949"/>
        <end position="958"/>
    </location>
</feature>
<keyword evidence="18" id="KW-1185">Reference proteome</keyword>
<feature type="compositionally biased region" description="Polar residues" evidence="13">
    <location>
        <begin position="1724"/>
        <end position="1734"/>
    </location>
</feature>
<feature type="domain" description="PDZ" evidence="16">
    <location>
        <begin position="1942"/>
        <end position="2017"/>
    </location>
</feature>
<feature type="region of interest" description="Disordered" evidence="13">
    <location>
        <begin position="1904"/>
        <end position="1933"/>
    </location>
</feature>
<organism evidence="17 18">
    <name type="scientific">Paramormyrops kingsleyae</name>
    <dbReference type="NCBI Taxonomy" id="1676925"/>
    <lineage>
        <taxon>Eukaryota</taxon>
        <taxon>Metazoa</taxon>
        <taxon>Chordata</taxon>
        <taxon>Craniata</taxon>
        <taxon>Vertebrata</taxon>
        <taxon>Euteleostomi</taxon>
        <taxon>Actinopterygii</taxon>
        <taxon>Neopterygii</taxon>
        <taxon>Teleostei</taxon>
        <taxon>Osteoglossocephala</taxon>
        <taxon>Osteoglossomorpha</taxon>
        <taxon>Osteoglossiformes</taxon>
        <taxon>Mormyridae</taxon>
        <taxon>Paramormyrops</taxon>
    </lineage>
</organism>
<keyword evidence="8" id="KW-0111">Calcium/phospholipid-binding</keyword>
<dbReference type="GeneTree" id="ENSGT00620000087961"/>
<dbReference type="GO" id="GO:0098882">
    <property type="term" value="F:structural constituent of presynaptic active zone"/>
    <property type="evidence" value="ECO:0007669"/>
    <property type="project" value="TreeGrafter"/>
</dbReference>
<dbReference type="GO" id="GO:0048788">
    <property type="term" value="C:cytoskeleton of presynaptic active zone"/>
    <property type="evidence" value="ECO:0007669"/>
    <property type="project" value="TreeGrafter"/>
</dbReference>
<feature type="region of interest" description="Disordered" evidence="13">
    <location>
        <begin position="1724"/>
        <end position="1755"/>
    </location>
</feature>
<feature type="compositionally biased region" description="Polar residues" evidence="13">
    <location>
        <begin position="1132"/>
        <end position="1143"/>
    </location>
</feature>
<evidence type="ECO:0000256" key="6">
    <source>
        <dbReference type="ARBA" id="ARBA00023018"/>
    </source>
</evidence>
<evidence type="ECO:0000256" key="1">
    <source>
        <dbReference type="ARBA" id="ARBA00022723"/>
    </source>
</evidence>
<feature type="region of interest" description="Disordered" evidence="13">
    <location>
        <begin position="207"/>
        <end position="229"/>
    </location>
</feature>
<dbReference type="CDD" id="cd06714">
    <property type="entry name" value="PDZ_RIM-like"/>
    <property type="match status" value="1"/>
</dbReference>
<dbReference type="PANTHER" id="PTHR14113:SF6">
    <property type="entry name" value="PROTEIN PICCOLO"/>
    <property type="match status" value="1"/>
</dbReference>
<dbReference type="CDD" id="cd04031">
    <property type="entry name" value="C2A_RIM1alpha"/>
    <property type="match status" value="1"/>
</dbReference>
<evidence type="ECO:0000256" key="11">
    <source>
        <dbReference type="ARBA" id="ARBA00083569"/>
    </source>
</evidence>
<feature type="compositionally biased region" description="Basic and acidic residues" evidence="13">
    <location>
        <begin position="1904"/>
        <end position="1915"/>
    </location>
</feature>
<keyword evidence="2" id="KW-0677">Repeat</keyword>